<evidence type="ECO:0000256" key="1">
    <source>
        <dbReference type="SAM" id="Phobius"/>
    </source>
</evidence>
<keyword evidence="3" id="KW-1185">Reference proteome</keyword>
<gene>
    <name evidence="2" type="ORF">SAMN05192534_10586</name>
</gene>
<keyword evidence="1" id="KW-0472">Membrane</keyword>
<dbReference type="AlphaFoldDB" id="A0A1G8C7E9"/>
<reference evidence="2 3" key="1">
    <citation type="submission" date="2016-10" db="EMBL/GenBank/DDBJ databases">
        <authorList>
            <person name="de Groot N.N."/>
        </authorList>
    </citation>
    <scope>NUCLEOTIDE SEQUENCE [LARGE SCALE GENOMIC DNA]</scope>
    <source>
        <strain evidence="2 3">DSM 21632</strain>
    </source>
</reference>
<evidence type="ECO:0000313" key="2">
    <source>
        <dbReference type="EMBL" id="SDH41334.1"/>
    </source>
</evidence>
<name>A0A1G8C7E9_9BACI</name>
<protein>
    <submittedName>
        <fullName evidence="2">Uncharacterized protein</fullName>
    </submittedName>
</protein>
<sequence>MVVEMVAIIGLAFGLIFSSVAMAVALLKQASTKDR</sequence>
<feature type="transmembrane region" description="Helical" evidence="1">
    <location>
        <begin position="6"/>
        <end position="27"/>
    </location>
</feature>
<dbReference type="Proteomes" id="UP000199163">
    <property type="component" value="Unassembled WGS sequence"/>
</dbReference>
<dbReference type="STRING" id="568899.SAMN05192534_10586"/>
<proteinExistence type="predicted"/>
<organism evidence="2 3">
    <name type="scientific">Alteribacillus persepolensis</name>
    <dbReference type="NCBI Taxonomy" id="568899"/>
    <lineage>
        <taxon>Bacteria</taxon>
        <taxon>Bacillati</taxon>
        <taxon>Bacillota</taxon>
        <taxon>Bacilli</taxon>
        <taxon>Bacillales</taxon>
        <taxon>Bacillaceae</taxon>
        <taxon>Alteribacillus</taxon>
    </lineage>
</organism>
<accession>A0A1G8C7E9</accession>
<evidence type="ECO:0000313" key="3">
    <source>
        <dbReference type="Proteomes" id="UP000199163"/>
    </source>
</evidence>
<dbReference type="EMBL" id="FNDK01000005">
    <property type="protein sequence ID" value="SDH41334.1"/>
    <property type="molecule type" value="Genomic_DNA"/>
</dbReference>
<keyword evidence="1" id="KW-0812">Transmembrane</keyword>
<keyword evidence="1" id="KW-1133">Transmembrane helix</keyword>